<gene>
    <name evidence="2" type="ORF">Tci_027005</name>
</gene>
<feature type="region of interest" description="Disordered" evidence="1">
    <location>
        <begin position="22"/>
        <end position="46"/>
    </location>
</feature>
<proteinExistence type="predicted"/>
<accession>A0A6L2L2G4</accession>
<protein>
    <submittedName>
        <fullName evidence="2">Uncharacterized protein</fullName>
    </submittedName>
</protein>
<comment type="caution">
    <text evidence="2">The sequence shown here is derived from an EMBL/GenBank/DDBJ whole genome shotgun (WGS) entry which is preliminary data.</text>
</comment>
<organism evidence="2">
    <name type="scientific">Tanacetum cinerariifolium</name>
    <name type="common">Dalmatian daisy</name>
    <name type="synonym">Chrysanthemum cinerariifolium</name>
    <dbReference type="NCBI Taxonomy" id="118510"/>
    <lineage>
        <taxon>Eukaryota</taxon>
        <taxon>Viridiplantae</taxon>
        <taxon>Streptophyta</taxon>
        <taxon>Embryophyta</taxon>
        <taxon>Tracheophyta</taxon>
        <taxon>Spermatophyta</taxon>
        <taxon>Magnoliopsida</taxon>
        <taxon>eudicotyledons</taxon>
        <taxon>Gunneridae</taxon>
        <taxon>Pentapetalae</taxon>
        <taxon>asterids</taxon>
        <taxon>campanulids</taxon>
        <taxon>Asterales</taxon>
        <taxon>Asteraceae</taxon>
        <taxon>Asteroideae</taxon>
        <taxon>Anthemideae</taxon>
        <taxon>Anthemidinae</taxon>
        <taxon>Tanacetum</taxon>
    </lineage>
</organism>
<dbReference type="PANTHER" id="PTHR34835">
    <property type="entry name" value="OS07G0283600 PROTEIN-RELATED"/>
    <property type="match status" value="1"/>
</dbReference>
<dbReference type="AlphaFoldDB" id="A0A6L2L2G4"/>
<feature type="region of interest" description="Disordered" evidence="1">
    <location>
        <begin position="252"/>
        <end position="284"/>
    </location>
</feature>
<dbReference type="EMBL" id="BKCJ010003428">
    <property type="protein sequence ID" value="GEU55027.1"/>
    <property type="molecule type" value="Genomic_DNA"/>
</dbReference>
<dbReference type="PANTHER" id="PTHR34835:SF90">
    <property type="entry name" value="AMINOTRANSFERASE-LIKE PLANT MOBILE DOMAIN-CONTAINING PROTEIN"/>
    <property type="match status" value="1"/>
</dbReference>
<feature type="region of interest" description="Disordered" evidence="1">
    <location>
        <begin position="302"/>
        <end position="410"/>
    </location>
</feature>
<evidence type="ECO:0000256" key="1">
    <source>
        <dbReference type="SAM" id="MobiDB-lite"/>
    </source>
</evidence>
<evidence type="ECO:0000313" key="2">
    <source>
        <dbReference type="EMBL" id="GEU55027.1"/>
    </source>
</evidence>
<name>A0A6L2L2G4_TANCI</name>
<sequence length="601" mass="67220">MINFAMRGTVDLIRMEKKKSGQGVKGIGRVSPMKSKVTGKSDSPRRRWIPLSERVSNKPGDIVVNAQPVKPTVDEKDNPKVKLTVVKEKPVVVKEKPTVAKEKPVGVTSKVSKGKDDVVKAPVVAEEVSVVADKALVVKATVVNKVSVVMATVADNVVADKEPVKEKSAGNVCKATVADNVVADKESVKEKSDGNVGKTPVKDKVKVSVLERSLAPVKDNVKASVKDNVEAVGKASVKDKFKAPVKDKVEDNVKAPVKDNVEAPVKDKPKQKDNVKASVKDKPRQKVIPTIQELYEVSVLRSSNQKVKPEVKSKVIVRVSRSKETHVKRKMILSKEDDRKKKLKGKSKKEDSDSELETDDVDSSSDEVERKRKKLKSKLEKKVKKHESNKEGVPKKGKKKMTKKVKKEISDEESVPKKGIGFSSLNNVSIDQLPSKLRRFVVSNFNPETYMLSLDSGDKIEVTHWKIHEILGVPVSGYSLFDLDKREADHEFVRMGKCVELKGHIYLDVVRRHREDSVISDIDWCGYIYDCLQGSKLLEGTNHYLGPLTFLILLYLDSTKFDRFPVVRTRPAIRNWSSHLMKKRQDLEHKDHVLGGFRSSW</sequence>
<feature type="compositionally biased region" description="Basic residues" evidence="1">
    <location>
        <begin position="371"/>
        <end position="385"/>
    </location>
</feature>
<feature type="compositionally biased region" description="Basic residues" evidence="1">
    <location>
        <begin position="395"/>
        <end position="406"/>
    </location>
</feature>
<reference evidence="2" key="1">
    <citation type="journal article" date="2019" name="Sci. Rep.">
        <title>Draft genome of Tanacetum cinerariifolium, the natural source of mosquito coil.</title>
        <authorList>
            <person name="Yamashiro T."/>
            <person name="Shiraishi A."/>
            <person name="Satake H."/>
            <person name="Nakayama K."/>
        </authorList>
    </citation>
    <scope>NUCLEOTIDE SEQUENCE</scope>
</reference>
<feature type="compositionally biased region" description="Acidic residues" evidence="1">
    <location>
        <begin position="352"/>
        <end position="366"/>
    </location>
</feature>